<gene>
    <name evidence="1" type="ORF">RFI_31888</name>
</gene>
<protein>
    <submittedName>
        <fullName evidence="1">Uncharacterized protein</fullName>
    </submittedName>
</protein>
<name>X6LXQ1_RETFI</name>
<comment type="caution">
    <text evidence="1">The sequence shown here is derived from an EMBL/GenBank/DDBJ whole genome shotgun (WGS) entry which is preliminary data.</text>
</comment>
<evidence type="ECO:0000313" key="1">
    <source>
        <dbReference type="EMBL" id="ETO05510.1"/>
    </source>
</evidence>
<keyword evidence="2" id="KW-1185">Reference proteome</keyword>
<dbReference type="Proteomes" id="UP000023152">
    <property type="component" value="Unassembled WGS sequence"/>
</dbReference>
<accession>X6LXQ1</accession>
<dbReference type="AlphaFoldDB" id="X6LXQ1"/>
<organism evidence="1 2">
    <name type="scientific">Reticulomyxa filosa</name>
    <dbReference type="NCBI Taxonomy" id="46433"/>
    <lineage>
        <taxon>Eukaryota</taxon>
        <taxon>Sar</taxon>
        <taxon>Rhizaria</taxon>
        <taxon>Retaria</taxon>
        <taxon>Foraminifera</taxon>
        <taxon>Monothalamids</taxon>
        <taxon>Reticulomyxidae</taxon>
        <taxon>Reticulomyxa</taxon>
    </lineage>
</organism>
<reference evidence="1 2" key="1">
    <citation type="journal article" date="2013" name="Curr. Biol.">
        <title>The Genome of the Foraminiferan Reticulomyxa filosa.</title>
        <authorList>
            <person name="Glockner G."/>
            <person name="Hulsmann N."/>
            <person name="Schleicher M."/>
            <person name="Noegel A.A."/>
            <person name="Eichinger L."/>
            <person name="Gallinger C."/>
            <person name="Pawlowski J."/>
            <person name="Sierra R."/>
            <person name="Euteneuer U."/>
            <person name="Pillet L."/>
            <person name="Moustafa A."/>
            <person name="Platzer M."/>
            <person name="Groth M."/>
            <person name="Szafranski K."/>
            <person name="Schliwa M."/>
        </authorList>
    </citation>
    <scope>NUCLEOTIDE SEQUENCE [LARGE SCALE GENOMIC DNA]</scope>
</reference>
<dbReference type="EMBL" id="ASPP01028043">
    <property type="protein sequence ID" value="ETO05510.1"/>
    <property type="molecule type" value="Genomic_DNA"/>
</dbReference>
<evidence type="ECO:0000313" key="2">
    <source>
        <dbReference type="Proteomes" id="UP000023152"/>
    </source>
</evidence>
<proteinExistence type="predicted"/>
<sequence length="145" mass="16674">MSLVLKKKKNNCIKQQILWISIASAQKRQEASKDIMYANIVSCYVDKLCSNLVPTKKEIVWTADDEATYTSNEELMKVSVSYKTKPSEVQSNDCIQLFASKTCVVDTMQEALKQHEHSVHSQLVNNNTSYGQTTKLVHFFFFFFF</sequence>